<dbReference type="GeneID" id="85011061"/>
<organism evidence="2 3">
    <name type="scientific">Segatella oris</name>
    <dbReference type="NCBI Taxonomy" id="28135"/>
    <lineage>
        <taxon>Bacteria</taxon>
        <taxon>Pseudomonadati</taxon>
        <taxon>Bacteroidota</taxon>
        <taxon>Bacteroidia</taxon>
        <taxon>Bacteroidales</taxon>
        <taxon>Prevotellaceae</taxon>
        <taxon>Segatella</taxon>
    </lineage>
</organism>
<dbReference type="KEGG" id="poc:NCTC13071_00132"/>
<gene>
    <name evidence="1" type="ORF">NCTC13071_00021</name>
    <name evidence="2" type="ORF">NCTC13071_00132</name>
</gene>
<dbReference type="KEGG" id="poc:NCTC13071_00021"/>
<dbReference type="RefSeq" id="WP_018921210.1">
    <property type="nucleotide sequence ID" value="NZ_LR134384.1"/>
</dbReference>
<evidence type="ECO:0000313" key="2">
    <source>
        <dbReference type="EMBL" id="VEH14165.1"/>
    </source>
</evidence>
<dbReference type="AlphaFoldDB" id="A0A3S4T974"/>
<evidence type="ECO:0000313" key="3">
    <source>
        <dbReference type="Proteomes" id="UP000274578"/>
    </source>
</evidence>
<protein>
    <submittedName>
        <fullName evidence="2">Uncharacterized protein</fullName>
    </submittedName>
</protein>
<reference evidence="2 3" key="1">
    <citation type="submission" date="2018-12" db="EMBL/GenBank/DDBJ databases">
        <authorList>
            <consortium name="Pathogen Informatics"/>
        </authorList>
    </citation>
    <scope>NUCLEOTIDE SEQUENCE [LARGE SCALE GENOMIC DNA]</scope>
    <source>
        <strain evidence="2 3">NCTC13071</strain>
    </source>
</reference>
<dbReference type="EMBL" id="LR134384">
    <property type="protein sequence ID" value="VEH14056.1"/>
    <property type="molecule type" value="Genomic_DNA"/>
</dbReference>
<accession>A0A3S4T974</accession>
<name>A0A3S4T974_9BACT</name>
<evidence type="ECO:0000313" key="1">
    <source>
        <dbReference type="EMBL" id="VEH14056.1"/>
    </source>
</evidence>
<sequence length="65" mass="7234">MEKKEKIQITECKAFGKFFENLTPGSIHEVLTAPEGGRTEGGVWVMGVGEPVFVLNGEYKRVYNS</sequence>
<proteinExistence type="predicted"/>
<dbReference type="EMBL" id="LR134384">
    <property type="protein sequence ID" value="VEH14165.1"/>
    <property type="molecule type" value="Genomic_DNA"/>
</dbReference>
<dbReference type="Proteomes" id="UP000274578">
    <property type="component" value="Chromosome 1"/>
</dbReference>